<protein>
    <submittedName>
        <fullName evidence="3">Uncharacterized protein</fullName>
    </submittedName>
</protein>
<evidence type="ECO:0000313" key="3">
    <source>
        <dbReference type="WBParaSite" id="Gr19_v10_g9732.t1"/>
    </source>
</evidence>
<feature type="compositionally biased region" description="Low complexity" evidence="1">
    <location>
        <begin position="70"/>
        <end position="87"/>
    </location>
</feature>
<evidence type="ECO:0000313" key="2">
    <source>
        <dbReference type="Proteomes" id="UP000887572"/>
    </source>
</evidence>
<organism evidence="2 3">
    <name type="scientific">Globodera rostochiensis</name>
    <name type="common">Golden nematode worm</name>
    <name type="synonym">Heterodera rostochiensis</name>
    <dbReference type="NCBI Taxonomy" id="31243"/>
    <lineage>
        <taxon>Eukaryota</taxon>
        <taxon>Metazoa</taxon>
        <taxon>Ecdysozoa</taxon>
        <taxon>Nematoda</taxon>
        <taxon>Chromadorea</taxon>
        <taxon>Rhabditida</taxon>
        <taxon>Tylenchina</taxon>
        <taxon>Tylenchomorpha</taxon>
        <taxon>Tylenchoidea</taxon>
        <taxon>Heteroderidae</taxon>
        <taxon>Heteroderinae</taxon>
        <taxon>Globodera</taxon>
    </lineage>
</organism>
<keyword evidence="2" id="KW-1185">Reference proteome</keyword>
<dbReference type="Proteomes" id="UP000887572">
    <property type="component" value="Unplaced"/>
</dbReference>
<feature type="region of interest" description="Disordered" evidence="1">
    <location>
        <begin position="70"/>
        <end position="94"/>
    </location>
</feature>
<feature type="region of interest" description="Disordered" evidence="1">
    <location>
        <begin position="13"/>
        <end position="46"/>
    </location>
</feature>
<evidence type="ECO:0000256" key="1">
    <source>
        <dbReference type="SAM" id="MobiDB-lite"/>
    </source>
</evidence>
<reference evidence="3" key="1">
    <citation type="submission" date="2022-11" db="UniProtKB">
        <authorList>
            <consortium name="WormBaseParasite"/>
        </authorList>
    </citation>
    <scope>IDENTIFICATION</scope>
</reference>
<accession>A0A914IE00</accession>
<feature type="region of interest" description="Disordered" evidence="1">
    <location>
        <begin position="134"/>
        <end position="168"/>
    </location>
</feature>
<sequence>MANLPQNIYYLVQQPGNTAPPSNPVARQNGGRNAPYHGQRRPFQGPRQQQLIPVSGNNVIPVSGNNLVPVAGNNAPPAPGNNGNANPVNPPAPNPPEGMATVRELAARQNVLTGELIQAVRELSNLVRDHLQQTAPIRPIRRRRASTPPPSTSRVVDPLDPLGLKSLE</sequence>
<proteinExistence type="predicted"/>
<dbReference type="WBParaSite" id="Gr19_v10_g9732.t1">
    <property type="protein sequence ID" value="Gr19_v10_g9732.t1"/>
    <property type="gene ID" value="Gr19_v10_g9732"/>
</dbReference>
<dbReference type="AlphaFoldDB" id="A0A914IE00"/>
<name>A0A914IE00_GLORO</name>